<dbReference type="InterPro" id="IPR003644">
    <property type="entry name" value="Calx_beta"/>
</dbReference>
<dbReference type="AlphaFoldDB" id="A0A0F3IFE3"/>
<evidence type="ECO:0000313" key="7">
    <source>
        <dbReference type="Proteomes" id="UP000033684"/>
    </source>
</evidence>
<dbReference type="RefSeq" id="WP_045780334.1">
    <property type="nucleotide sequence ID" value="NZ_LAJX01000231.1"/>
</dbReference>
<evidence type="ECO:0000259" key="5">
    <source>
        <dbReference type="SMART" id="SM00237"/>
    </source>
</evidence>
<organism evidence="6 7">
    <name type="scientific">Methylocucumis oryzae</name>
    <dbReference type="NCBI Taxonomy" id="1632867"/>
    <lineage>
        <taxon>Bacteria</taxon>
        <taxon>Pseudomonadati</taxon>
        <taxon>Pseudomonadota</taxon>
        <taxon>Gammaproteobacteria</taxon>
        <taxon>Methylococcales</taxon>
        <taxon>Methylococcaceae</taxon>
        <taxon>Methylocucumis</taxon>
    </lineage>
</organism>
<accession>A0A0F3IFE3</accession>
<dbReference type="EMBL" id="LAJX01000231">
    <property type="protein sequence ID" value="KJV05407.1"/>
    <property type="molecule type" value="Genomic_DNA"/>
</dbReference>
<keyword evidence="3" id="KW-0106">Calcium</keyword>
<dbReference type="OrthoDB" id="5902819at2"/>
<evidence type="ECO:0000313" key="6">
    <source>
        <dbReference type="EMBL" id="KJV05407.1"/>
    </source>
</evidence>
<keyword evidence="4" id="KW-0813">Transport</keyword>
<comment type="caution">
    <text evidence="6">The sequence shown here is derived from an EMBL/GenBank/DDBJ whole genome shotgun (WGS) entry which is preliminary data.</text>
</comment>
<name>A0A0F3IFE3_9GAMM</name>
<sequence>MATPVISAQHLTVNEADATATLLIKLSEAAATAVTVQWSLSGLTASASTDLVNSSGTLTFNPGETQVELAVGLVNDATAEQIESFVFNLFTPSSNAVIGNSSTVISIVDNDSSAGVPILTVSDVVVDESAGSVQFVVMLDKPATGNVKLDFKTQNGSASAGSDYTAINGSLTFLPGETAKTITVPVLNDTAAETWENFSLVLSKVTGATAPDLVATALIAPNDVTAVNKSALTVSDVVVSEQDGFAEFVISLDKPNTDVVSVNYQTGNGTAIFNNDGVGNSGTLRFAPGETLATVRIAITNDSTLEATENFNLQLSTPSANAVINRNVGVATIFDNDAETGTPIAAVSSVVVDEAEGVVSFVVTLDKPSTNVITMDYASQNGTAVAGSDFTAISGTLVFAPGETTQTVRVLLNNDTLAETDENFALTLSKVSGATVLDASGTAIIAENDANAVAKPNISVEDIVVGEGDVYADFIVRLDAPTTSDVTMNFSTSNGTATFNNDAIGVNSALTFAPGETVKTVRVTLVNDANVEPAENFSLQLF</sequence>
<feature type="domain" description="Calx-beta" evidence="5">
    <location>
        <begin position="215"/>
        <end position="316"/>
    </location>
</feature>
<dbReference type="Proteomes" id="UP000033684">
    <property type="component" value="Unassembled WGS sequence"/>
</dbReference>
<dbReference type="PANTHER" id="PTHR11878">
    <property type="entry name" value="SODIUM/CALCIUM EXCHANGER"/>
    <property type="match status" value="1"/>
</dbReference>
<dbReference type="PANTHER" id="PTHR11878:SF65">
    <property type="entry name" value="NA_CA-EXCHANGE PROTEIN, ISOFORM G"/>
    <property type="match status" value="1"/>
</dbReference>
<feature type="domain" description="Calx-beta" evidence="5">
    <location>
        <begin position="103"/>
        <end position="203"/>
    </location>
</feature>
<dbReference type="SUPFAM" id="SSF141072">
    <property type="entry name" value="CalX-like"/>
    <property type="match status" value="5"/>
</dbReference>
<dbReference type="GO" id="GO:0016020">
    <property type="term" value="C:membrane"/>
    <property type="evidence" value="ECO:0007669"/>
    <property type="project" value="InterPro"/>
</dbReference>
<dbReference type="PATRIC" id="fig|1632867.3.peg.2791"/>
<feature type="domain" description="Calx-beta" evidence="5">
    <location>
        <begin position="443"/>
        <end position="542"/>
    </location>
</feature>
<dbReference type="GO" id="GO:0007154">
    <property type="term" value="P:cell communication"/>
    <property type="evidence" value="ECO:0007669"/>
    <property type="project" value="InterPro"/>
</dbReference>
<dbReference type="SMART" id="SM00237">
    <property type="entry name" value="Calx_beta"/>
    <property type="match status" value="5"/>
</dbReference>
<dbReference type="InterPro" id="IPR038081">
    <property type="entry name" value="CalX-like_sf"/>
</dbReference>
<evidence type="ECO:0000256" key="3">
    <source>
        <dbReference type="ARBA" id="ARBA00022837"/>
    </source>
</evidence>
<evidence type="ECO:0000256" key="2">
    <source>
        <dbReference type="ARBA" id="ARBA00022737"/>
    </source>
</evidence>
<keyword evidence="7" id="KW-1185">Reference proteome</keyword>
<feature type="domain" description="Calx-beta" evidence="5">
    <location>
        <begin position="1"/>
        <end position="90"/>
    </location>
</feature>
<dbReference type="Pfam" id="PF03160">
    <property type="entry name" value="Calx-beta"/>
    <property type="match status" value="5"/>
</dbReference>
<dbReference type="InterPro" id="IPR051171">
    <property type="entry name" value="CaCA"/>
</dbReference>
<reference evidence="6 7" key="2">
    <citation type="journal article" date="2016" name="Microb. Ecol.">
        <title>Genome Characteristics of a Novel Type I Methanotroph (Sn10-6) Isolated from a Flooded Indian Rice Field.</title>
        <authorList>
            <person name="Rahalkar M.C."/>
            <person name="Pandit P.S."/>
            <person name="Dhakephalkar P.K."/>
            <person name="Pore S."/>
            <person name="Arora P."/>
            <person name="Kapse N."/>
        </authorList>
    </citation>
    <scope>NUCLEOTIDE SEQUENCE [LARGE SCALE GENOMIC DNA]</scope>
    <source>
        <strain evidence="6 7">Sn10-6</strain>
    </source>
</reference>
<reference evidence="7" key="1">
    <citation type="submission" date="2015-03" db="EMBL/GenBank/DDBJ databases">
        <title>Draft genome sequence of a novel methanotroph (Sn10-6) isolated from flooded ricefield rhizosphere in India.</title>
        <authorList>
            <person name="Pandit P.S."/>
            <person name="Pore S.D."/>
            <person name="Arora P."/>
            <person name="Kapse N.G."/>
            <person name="Dhakephalkar P.K."/>
            <person name="Rahalkar M.C."/>
        </authorList>
    </citation>
    <scope>NUCLEOTIDE SEQUENCE [LARGE SCALE GENOMIC DNA]</scope>
    <source>
        <strain evidence="7">Sn10-6</strain>
    </source>
</reference>
<keyword evidence="4" id="KW-0406">Ion transport</keyword>
<gene>
    <name evidence="6" type="ORF">VZ94_18375</name>
</gene>
<feature type="domain" description="Calx-beta" evidence="5">
    <location>
        <begin position="329"/>
        <end position="429"/>
    </location>
</feature>
<protein>
    <recommendedName>
        <fullName evidence="5">Calx-beta domain-containing protein</fullName>
    </recommendedName>
</protein>
<dbReference type="GO" id="GO:0030001">
    <property type="term" value="P:metal ion transport"/>
    <property type="evidence" value="ECO:0007669"/>
    <property type="project" value="TreeGrafter"/>
</dbReference>
<proteinExistence type="predicted"/>
<keyword evidence="2" id="KW-0677">Repeat</keyword>
<dbReference type="Gene3D" id="2.60.40.2030">
    <property type="match status" value="5"/>
</dbReference>
<evidence type="ECO:0000256" key="4">
    <source>
        <dbReference type="ARBA" id="ARBA00023065"/>
    </source>
</evidence>
<keyword evidence="1" id="KW-0732">Signal</keyword>
<evidence type="ECO:0000256" key="1">
    <source>
        <dbReference type="ARBA" id="ARBA00022729"/>
    </source>
</evidence>